<dbReference type="Proteomes" id="UP001163981">
    <property type="component" value="Chromosome"/>
</dbReference>
<dbReference type="RefSeq" id="WP_265163316.1">
    <property type="nucleotide sequence ID" value="NZ_CP069620.1"/>
</dbReference>
<feature type="domain" description="DUF4268" evidence="1">
    <location>
        <begin position="10"/>
        <end position="136"/>
    </location>
</feature>
<dbReference type="InterPro" id="IPR025364">
    <property type="entry name" value="DUF4268"/>
</dbReference>
<organism evidence="2 3">
    <name type="scientific">Salinimicrobium tongyeongense</name>
    <dbReference type="NCBI Taxonomy" id="2809707"/>
    <lineage>
        <taxon>Bacteria</taxon>
        <taxon>Pseudomonadati</taxon>
        <taxon>Bacteroidota</taxon>
        <taxon>Flavobacteriia</taxon>
        <taxon>Flavobacteriales</taxon>
        <taxon>Flavobacteriaceae</taxon>
        <taxon>Salinimicrobium</taxon>
    </lineage>
</organism>
<proteinExistence type="predicted"/>
<evidence type="ECO:0000313" key="2">
    <source>
        <dbReference type="EMBL" id="UZH54976.1"/>
    </source>
</evidence>
<accession>A0ABY6NR01</accession>
<evidence type="ECO:0000259" key="1">
    <source>
        <dbReference type="Pfam" id="PF14088"/>
    </source>
</evidence>
<gene>
    <name evidence="2" type="ORF">JRG66_13585</name>
</gene>
<dbReference type="EMBL" id="CP069620">
    <property type="protein sequence ID" value="UZH54976.1"/>
    <property type="molecule type" value="Genomic_DNA"/>
</dbReference>
<reference evidence="2" key="1">
    <citation type="submission" date="2021-02" db="EMBL/GenBank/DDBJ databases">
        <title>Salinimicrobium sp. nov. isolated from seawater in Tongyeong, Republic of Korea.</title>
        <authorList>
            <person name="Lee S.-J."/>
        </authorList>
    </citation>
    <scope>NUCLEOTIDE SEQUENCE</scope>
    <source>
        <strain evidence="2">HN-2-9-2</strain>
    </source>
</reference>
<name>A0ABY6NR01_9FLAO</name>
<protein>
    <submittedName>
        <fullName evidence="2">DUF4268 domain-containing protein</fullName>
    </submittedName>
</protein>
<keyword evidence="3" id="KW-1185">Reference proteome</keyword>
<dbReference type="Pfam" id="PF14088">
    <property type="entry name" value="DUF4268"/>
    <property type="match status" value="1"/>
</dbReference>
<sequence>MYSRAESKKIRQEFWTCFGKSYPRKWLLYNTKIKDLSLKFTFTRKFAEVSIDLDAPDEIMRQYYFEKLQSLKTILKDEFLPEVVFAEEYELENRKIISRVYVSKYGVNIHKKEDWPQVMAWLAQNMDALERFFLEYQDFIEQ</sequence>
<evidence type="ECO:0000313" key="3">
    <source>
        <dbReference type="Proteomes" id="UP001163981"/>
    </source>
</evidence>